<name>A0ABR9PA56_9ACTN</name>
<dbReference type="PRINTS" id="PR00081">
    <property type="entry name" value="GDHRDH"/>
</dbReference>
<keyword evidence="4" id="KW-1185">Reference proteome</keyword>
<keyword evidence="2" id="KW-0560">Oxidoreductase</keyword>
<accession>A0ABR9PA56</accession>
<protein>
    <submittedName>
        <fullName evidence="3">SDR family oxidoreductase</fullName>
    </submittedName>
</protein>
<dbReference type="InterPro" id="IPR020904">
    <property type="entry name" value="Sc_DH/Rdtase_CS"/>
</dbReference>
<gene>
    <name evidence="3" type="ORF">IDM40_18695</name>
</gene>
<dbReference type="Pfam" id="PF00106">
    <property type="entry name" value="adh_short"/>
    <property type="match status" value="1"/>
</dbReference>
<dbReference type="Proteomes" id="UP000806528">
    <property type="component" value="Unassembled WGS sequence"/>
</dbReference>
<evidence type="ECO:0000313" key="3">
    <source>
        <dbReference type="EMBL" id="MBE3000709.1"/>
    </source>
</evidence>
<dbReference type="PANTHER" id="PTHR43669">
    <property type="entry name" value="5-KETO-D-GLUCONATE 5-REDUCTASE"/>
    <property type="match status" value="1"/>
</dbReference>
<evidence type="ECO:0000256" key="1">
    <source>
        <dbReference type="ARBA" id="ARBA00006484"/>
    </source>
</evidence>
<dbReference type="Gene3D" id="3.40.50.720">
    <property type="entry name" value="NAD(P)-binding Rossmann-like Domain"/>
    <property type="match status" value="1"/>
</dbReference>
<dbReference type="InterPro" id="IPR036291">
    <property type="entry name" value="NAD(P)-bd_dom_sf"/>
</dbReference>
<sequence length="292" mass="31072">MSWPKGQAAFVTGAASGLGLGIARALVAAGAKVALVDIDEERVNAAADELRAKGGTVTTVVFDISDPALWKQAADQAEEALGPISILCNNAGVSGTAAFENTPYETWRWVHSINLDAQYLGVDTFLPRFKKHGGRAHIMSTSSMAGIVPMKNTSAYTSSKFASIGFNMVLREELDETEIGVSVLCPGTVATRIVQNDGALQKKMLGREVDAESIVRNAAQLAGGAGPDKVGEQVVEAMRNDQFWIVTHREWLPVVQQVHAETEQAFTEFDGRHGEDPTAVAMLDGGFSVAGK</sequence>
<dbReference type="CDD" id="cd05233">
    <property type="entry name" value="SDR_c"/>
    <property type="match status" value="1"/>
</dbReference>
<dbReference type="SUPFAM" id="SSF51735">
    <property type="entry name" value="NAD(P)-binding Rossmann-fold domains"/>
    <property type="match status" value="1"/>
</dbReference>
<dbReference type="PROSITE" id="PS00061">
    <property type="entry name" value="ADH_SHORT"/>
    <property type="match status" value="1"/>
</dbReference>
<comment type="similarity">
    <text evidence="1">Belongs to the short-chain dehydrogenases/reductases (SDR) family.</text>
</comment>
<reference evidence="3 4" key="1">
    <citation type="submission" date="2020-09" db="EMBL/GenBank/DDBJ databases">
        <title>Diversity and distribution of actinomycetes associated with coral in the coast of Hainan.</title>
        <authorList>
            <person name="Li F."/>
        </authorList>
    </citation>
    <scope>NUCLEOTIDE SEQUENCE [LARGE SCALE GENOMIC DNA]</scope>
    <source>
        <strain evidence="3 4">HNM0947</strain>
    </source>
</reference>
<evidence type="ECO:0000256" key="2">
    <source>
        <dbReference type="ARBA" id="ARBA00023002"/>
    </source>
</evidence>
<proteinExistence type="inferred from homology"/>
<dbReference type="InterPro" id="IPR002347">
    <property type="entry name" value="SDR_fam"/>
</dbReference>
<dbReference type="PANTHER" id="PTHR43669:SF3">
    <property type="entry name" value="ALCOHOL DEHYDROGENASE, PUTATIVE (AFU_ORTHOLOGUE AFUA_3G03445)-RELATED"/>
    <property type="match status" value="1"/>
</dbReference>
<organism evidence="3 4">
    <name type="scientific">Nocardiopsis coralli</name>
    <dbReference type="NCBI Taxonomy" id="2772213"/>
    <lineage>
        <taxon>Bacteria</taxon>
        <taxon>Bacillati</taxon>
        <taxon>Actinomycetota</taxon>
        <taxon>Actinomycetes</taxon>
        <taxon>Streptosporangiales</taxon>
        <taxon>Nocardiopsidaceae</taxon>
        <taxon>Nocardiopsis</taxon>
    </lineage>
</organism>
<dbReference type="RefSeq" id="WP_193123319.1">
    <property type="nucleotide sequence ID" value="NZ_JADBGI010000017.1"/>
</dbReference>
<evidence type="ECO:0000313" key="4">
    <source>
        <dbReference type="Proteomes" id="UP000806528"/>
    </source>
</evidence>
<dbReference type="EMBL" id="JADBGI010000017">
    <property type="protein sequence ID" value="MBE3000709.1"/>
    <property type="molecule type" value="Genomic_DNA"/>
</dbReference>
<comment type="caution">
    <text evidence="3">The sequence shown here is derived from an EMBL/GenBank/DDBJ whole genome shotgun (WGS) entry which is preliminary data.</text>
</comment>